<protein>
    <recommendedName>
        <fullName evidence="3">NAD(P)-binding domain-containing protein</fullName>
    </recommendedName>
</protein>
<sequence length="227" mass="24604">MKIILTGATGLIGSAVLQRLISLPTITSIIVLSRPELPTKHPKIQTIIIHDFLHGYSPDVLASIQGAEACIWVLGSPTSGREVHHDMTMAATKAFSENCVEQVGKDSGGSGGGQKAFRFVYTSGSLVVTDQNAQTWFMGDGRKMRGDVETKVIEMEKQQGGSWKSYIVRPSLVTTGEPIYKFLLGGNYIPKEELAATMVDLAVNGGDQQTLNNAELKQRGKDVLRQT</sequence>
<keyword evidence="2" id="KW-1185">Reference proteome</keyword>
<dbReference type="InterPro" id="IPR036291">
    <property type="entry name" value="NAD(P)-bd_dom_sf"/>
</dbReference>
<evidence type="ECO:0000313" key="1">
    <source>
        <dbReference type="EMBL" id="EMF10577.1"/>
    </source>
</evidence>
<dbReference type="HOGENOM" id="CLU_071330_0_1_1"/>
<evidence type="ECO:0000313" key="2">
    <source>
        <dbReference type="Proteomes" id="UP000016931"/>
    </source>
</evidence>
<dbReference type="PANTHER" id="PTHR14097">
    <property type="entry name" value="OXIDOREDUCTASE HTATIP2"/>
    <property type="match status" value="1"/>
</dbReference>
<accession>N1QFQ3</accession>
<proteinExistence type="predicted"/>
<dbReference type="OrthoDB" id="3535423at2759"/>
<reference evidence="1 2" key="1">
    <citation type="journal article" date="2012" name="PLoS Pathog.">
        <title>Diverse lifestyles and strategies of plant pathogenesis encoded in the genomes of eighteen Dothideomycetes fungi.</title>
        <authorList>
            <person name="Ohm R.A."/>
            <person name="Feau N."/>
            <person name="Henrissat B."/>
            <person name="Schoch C.L."/>
            <person name="Horwitz B.A."/>
            <person name="Barry K.W."/>
            <person name="Condon B.J."/>
            <person name="Copeland A.C."/>
            <person name="Dhillon B."/>
            <person name="Glaser F."/>
            <person name="Hesse C.N."/>
            <person name="Kosti I."/>
            <person name="LaButti K."/>
            <person name="Lindquist E.A."/>
            <person name="Lucas S."/>
            <person name="Salamov A.A."/>
            <person name="Bradshaw R.E."/>
            <person name="Ciuffetti L."/>
            <person name="Hamelin R.C."/>
            <person name="Kema G.H.J."/>
            <person name="Lawrence C."/>
            <person name="Scott J.A."/>
            <person name="Spatafora J.W."/>
            <person name="Turgeon B.G."/>
            <person name="de Wit P.J.G.M."/>
            <person name="Zhong S."/>
            <person name="Goodwin S.B."/>
            <person name="Grigoriev I.V."/>
        </authorList>
    </citation>
    <scope>NUCLEOTIDE SEQUENCE [LARGE SCALE GENOMIC DNA]</scope>
    <source>
        <strain evidence="1 2">SO2202</strain>
    </source>
</reference>
<dbReference type="STRING" id="692275.N1QFQ3"/>
<dbReference type="Gene3D" id="3.40.50.720">
    <property type="entry name" value="NAD(P)-binding Rossmann-like Domain"/>
    <property type="match status" value="1"/>
</dbReference>
<dbReference type="GeneID" id="27906204"/>
<dbReference type="PANTHER" id="PTHR14097:SF9">
    <property type="entry name" value="EPIMERASE, PUTATIVE (AFU_ORTHOLOGUE AFUA_8G07320)-RELATED"/>
    <property type="match status" value="1"/>
</dbReference>
<dbReference type="EMBL" id="KB456267">
    <property type="protein sequence ID" value="EMF10577.1"/>
    <property type="molecule type" value="Genomic_DNA"/>
</dbReference>
<dbReference type="OMA" id="MRGECEN"/>
<organism evidence="1 2">
    <name type="scientific">Sphaerulina musiva (strain SO2202)</name>
    <name type="common">Poplar stem canker fungus</name>
    <name type="synonym">Septoria musiva</name>
    <dbReference type="NCBI Taxonomy" id="692275"/>
    <lineage>
        <taxon>Eukaryota</taxon>
        <taxon>Fungi</taxon>
        <taxon>Dikarya</taxon>
        <taxon>Ascomycota</taxon>
        <taxon>Pezizomycotina</taxon>
        <taxon>Dothideomycetes</taxon>
        <taxon>Dothideomycetidae</taxon>
        <taxon>Mycosphaerellales</taxon>
        <taxon>Mycosphaerellaceae</taxon>
        <taxon>Sphaerulina</taxon>
    </lineage>
</organism>
<evidence type="ECO:0008006" key="3">
    <source>
        <dbReference type="Google" id="ProtNLM"/>
    </source>
</evidence>
<dbReference type="SUPFAM" id="SSF51735">
    <property type="entry name" value="NAD(P)-binding Rossmann-fold domains"/>
    <property type="match status" value="1"/>
</dbReference>
<name>N1QFQ3_SPHMS</name>
<dbReference type="RefSeq" id="XP_016758698.1">
    <property type="nucleotide sequence ID" value="XM_016909067.1"/>
</dbReference>
<dbReference type="eggNOG" id="ENOG502SRS2">
    <property type="taxonomic scope" value="Eukaryota"/>
</dbReference>
<gene>
    <name evidence="1" type="ORF">SEPMUDRAFT_48457</name>
</gene>
<dbReference type="Proteomes" id="UP000016931">
    <property type="component" value="Unassembled WGS sequence"/>
</dbReference>
<dbReference type="AlphaFoldDB" id="N1QFQ3"/>